<feature type="region of interest" description="Disordered" evidence="1">
    <location>
        <begin position="187"/>
        <end position="218"/>
    </location>
</feature>
<feature type="region of interest" description="Disordered" evidence="1">
    <location>
        <begin position="1"/>
        <end position="68"/>
    </location>
</feature>
<evidence type="ECO:0000313" key="3">
    <source>
        <dbReference type="Proteomes" id="UP001295444"/>
    </source>
</evidence>
<reference evidence="2" key="1">
    <citation type="submission" date="2022-03" db="EMBL/GenBank/DDBJ databases">
        <authorList>
            <person name="Alioto T."/>
            <person name="Alioto T."/>
            <person name="Gomez Garrido J."/>
        </authorList>
    </citation>
    <scope>NUCLEOTIDE SEQUENCE</scope>
</reference>
<feature type="compositionally biased region" description="Basic and acidic residues" evidence="1">
    <location>
        <begin position="28"/>
        <end position="38"/>
    </location>
</feature>
<protein>
    <submittedName>
        <fullName evidence="2">Uncharacterized protein</fullName>
    </submittedName>
</protein>
<evidence type="ECO:0000256" key="1">
    <source>
        <dbReference type="SAM" id="MobiDB-lite"/>
    </source>
</evidence>
<feature type="compositionally biased region" description="Low complexity" evidence="1">
    <location>
        <begin position="40"/>
        <end position="59"/>
    </location>
</feature>
<accession>A0AAD1WN83</accession>
<dbReference type="AlphaFoldDB" id="A0AAD1WN83"/>
<sequence length="218" mass="24018">MGNPKKHTNAQGASSKTPTVKSSTFTRYFKDATAREDEAANSNMAAESAPSSPAPSEGSCGTLTQATDPDIKDLLRNLPSKADMANMIGRLEAALQSKIDAMGTDIQQVSLKVTDLEEEEKDVMQAQIVNNASTLESQAMTLSSMQRQLDDLDNRSRRNNLRIRGLPETQGEDLMANLKELLNLILGDPTKMDYPRQEKKDRPKTLLPQEQNDGEPKR</sequence>
<feature type="compositionally biased region" description="Polar residues" evidence="1">
    <location>
        <begin position="9"/>
        <end position="26"/>
    </location>
</feature>
<feature type="compositionally biased region" description="Basic and acidic residues" evidence="1">
    <location>
        <begin position="190"/>
        <end position="204"/>
    </location>
</feature>
<organism evidence="2 3">
    <name type="scientific">Pelobates cultripes</name>
    <name type="common">Western spadefoot toad</name>
    <dbReference type="NCBI Taxonomy" id="61616"/>
    <lineage>
        <taxon>Eukaryota</taxon>
        <taxon>Metazoa</taxon>
        <taxon>Chordata</taxon>
        <taxon>Craniata</taxon>
        <taxon>Vertebrata</taxon>
        <taxon>Euteleostomi</taxon>
        <taxon>Amphibia</taxon>
        <taxon>Batrachia</taxon>
        <taxon>Anura</taxon>
        <taxon>Pelobatoidea</taxon>
        <taxon>Pelobatidae</taxon>
        <taxon>Pelobates</taxon>
    </lineage>
</organism>
<keyword evidence="3" id="KW-1185">Reference proteome</keyword>
<dbReference type="EMBL" id="OW240920">
    <property type="protein sequence ID" value="CAH2315469.1"/>
    <property type="molecule type" value="Genomic_DNA"/>
</dbReference>
<evidence type="ECO:0000313" key="2">
    <source>
        <dbReference type="EMBL" id="CAH2315469.1"/>
    </source>
</evidence>
<proteinExistence type="predicted"/>
<dbReference type="Proteomes" id="UP001295444">
    <property type="component" value="Chromosome 09"/>
</dbReference>
<gene>
    <name evidence="2" type="ORF">PECUL_23A006482</name>
</gene>
<name>A0AAD1WN83_PELCU</name>